<dbReference type="Gene3D" id="3.30.70.330">
    <property type="match status" value="1"/>
</dbReference>
<evidence type="ECO:0000256" key="1">
    <source>
        <dbReference type="PROSITE-ProRule" id="PRU00176"/>
    </source>
</evidence>
<gene>
    <name evidence="4" type="ORF">PIB30_047052</name>
</gene>
<organism evidence="4 5">
    <name type="scientific">Stylosanthes scabra</name>
    <dbReference type="NCBI Taxonomy" id="79078"/>
    <lineage>
        <taxon>Eukaryota</taxon>
        <taxon>Viridiplantae</taxon>
        <taxon>Streptophyta</taxon>
        <taxon>Embryophyta</taxon>
        <taxon>Tracheophyta</taxon>
        <taxon>Spermatophyta</taxon>
        <taxon>Magnoliopsida</taxon>
        <taxon>eudicotyledons</taxon>
        <taxon>Gunneridae</taxon>
        <taxon>Pentapetalae</taxon>
        <taxon>rosids</taxon>
        <taxon>fabids</taxon>
        <taxon>Fabales</taxon>
        <taxon>Fabaceae</taxon>
        <taxon>Papilionoideae</taxon>
        <taxon>50 kb inversion clade</taxon>
        <taxon>dalbergioids sensu lato</taxon>
        <taxon>Dalbergieae</taxon>
        <taxon>Pterocarpus clade</taxon>
        <taxon>Stylosanthes</taxon>
    </lineage>
</organism>
<dbReference type="SUPFAM" id="SSF54928">
    <property type="entry name" value="RNA-binding domain, RBD"/>
    <property type="match status" value="1"/>
</dbReference>
<dbReference type="InterPro" id="IPR000504">
    <property type="entry name" value="RRM_dom"/>
</dbReference>
<evidence type="ECO:0000256" key="2">
    <source>
        <dbReference type="SAM" id="MobiDB-lite"/>
    </source>
</evidence>
<feature type="domain" description="RRM" evidence="3">
    <location>
        <begin position="1"/>
        <end position="64"/>
    </location>
</feature>
<comment type="caution">
    <text evidence="4">The sequence shown here is derived from an EMBL/GenBank/DDBJ whole genome shotgun (WGS) entry which is preliminary data.</text>
</comment>
<name>A0ABU6TIL2_9FABA</name>
<sequence>MKSRIFGWVGNVIDVYISRKRRRRAKVPFTFVRFNSKGEAERAIQKMNGVSIGTKKMVVKLASFGRLKHDRGLGSKEHVGTRFKKGSEGNDKKQQ</sequence>
<evidence type="ECO:0000313" key="5">
    <source>
        <dbReference type="Proteomes" id="UP001341840"/>
    </source>
</evidence>
<dbReference type="InterPro" id="IPR012677">
    <property type="entry name" value="Nucleotide-bd_a/b_plait_sf"/>
</dbReference>
<dbReference type="InterPro" id="IPR035979">
    <property type="entry name" value="RBD_domain_sf"/>
</dbReference>
<reference evidence="4 5" key="1">
    <citation type="journal article" date="2023" name="Plants (Basel)">
        <title>Bridging the Gap: Combining Genomics and Transcriptomics Approaches to Understand Stylosanthes scabra, an Orphan Legume from the Brazilian Caatinga.</title>
        <authorList>
            <person name="Ferreira-Neto J.R.C."/>
            <person name="da Silva M.D."/>
            <person name="Binneck E."/>
            <person name="de Melo N.F."/>
            <person name="da Silva R.H."/>
            <person name="de Melo A.L.T.M."/>
            <person name="Pandolfi V."/>
            <person name="Bustamante F.O."/>
            <person name="Brasileiro-Vidal A.C."/>
            <person name="Benko-Iseppon A.M."/>
        </authorList>
    </citation>
    <scope>NUCLEOTIDE SEQUENCE [LARGE SCALE GENOMIC DNA]</scope>
    <source>
        <tissue evidence="4">Leaves</tissue>
    </source>
</reference>
<proteinExistence type="predicted"/>
<dbReference type="EMBL" id="JASCZI010090919">
    <property type="protein sequence ID" value="MED6147793.1"/>
    <property type="molecule type" value="Genomic_DNA"/>
</dbReference>
<accession>A0ABU6TIL2</accession>
<dbReference type="Pfam" id="PF00076">
    <property type="entry name" value="RRM_1"/>
    <property type="match status" value="1"/>
</dbReference>
<protein>
    <recommendedName>
        <fullName evidence="3">RRM domain-containing protein</fullName>
    </recommendedName>
</protein>
<dbReference type="Proteomes" id="UP001341840">
    <property type="component" value="Unassembled WGS sequence"/>
</dbReference>
<dbReference type="PROSITE" id="PS50102">
    <property type="entry name" value="RRM"/>
    <property type="match status" value="1"/>
</dbReference>
<keyword evidence="5" id="KW-1185">Reference proteome</keyword>
<evidence type="ECO:0000259" key="3">
    <source>
        <dbReference type="PROSITE" id="PS50102"/>
    </source>
</evidence>
<keyword evidence="1" id="KW-0694">RNA-binding</keyword>
<feature type="region of interest" description="Disordered" evidence="2">
    <location>
        <begin position="71"/>
        <end position="95"/>
    </location>
</feature>
<evidence type="ECO:0000313" key="4">
    <source>
        <dbReference type="EMBL" id="MED6147793.1"/>
    </source>
</evidence>